<evidence type="ECO:0000313" key="2">
    <source>
        <dbReference type="EMBL" id="ABC77344.1"/>
    </source>
</evidence>
<proteinExistence type="inferred from homology"/>
<dbReference type="STRING" id="56780.SYN_02545"/>
<dbReference type="PANTHER" id="PTHR37298">
    <property type="entry name" value="UPF0111 PROTEIN YKAA"/>
    <property type="match status" value="1"/>
</dbReference>
<organism evidence="2 3">
    <name type="scientific">Syntrophus aciditrophicus (strain SB)</name>
    <dbReference type="NCBI Taxonomy" id="56780"/>
    <lineage>
        <taxon>Bacteria</taxon>
        <taxon>Pseudomonadati</taxon>
        <taxon>Thermodesulfobacteriota</taxon>
        <taxon>Syntrophia</taxon>
        <taxon>Syntrophales</taxon>
        <taxon>Syntrophaceae</taxon>
        <taxon>Syntrophus</taxon>
    </lineage>
</organism>
<dbReference type="AlphaFoldDB" id="Q2LTD0"/>
<dbReference type="HOGENOM" id="CLU_086031_0_1_7"/>
<name>Q2LTD0_SYNAS</name>
<dbReference type="EMBL" id="CP000252">
    <property type="protein sequence ID" value="ABC77344.1"/>
    <property type="molecule type" value="Genomic_DNA"/>
</dbReference>
<reference evidence="2 3" key="1">
    <citation type="journal article" date="2007" name="Proc. Natl. Acad. Sci. U.S.A.">
        <title>The genome of Syntrophus aciditrophicus: life at the thermodynamic limit of microbial growth.</title>
        <authorList>
            <person name="McInerney M.J."/>
            <person name="Rohlin L."/>
            <person name="Mouttaki H."/>
            <person name="Kim U."/>
            <person name="Krupp R.S."/>
            <person name="Rios-Hernandez L."/>
            <person name="Sieber J."/>
            <person name="Struchtemeyer C.G."/>
            <person name="Bhattacharyya A."/>
            <person name="Campbell J.W."/>
            <person name="Gunsalus R.P."/>
        </authorList>
    </citation>
    <scope>NUCLEOTIDE SEQUENCE [LARGE SCALE GENOMIC DNA]</scope>
    <source>
        <strain evidence="2 3">SB</strain>
    </source>
</reference>
<evidence type="ECO:0000256" key="1">
    <source>
        <dbReference type="ARBA" id="ARBA00008591"/>
    </source>
</evidence>
<dbReference type="Proteomes" id="UP000001933">
    <property type="component" value="Chromosome"/>
</dbReference>
<dbReference type="Pfam" id="PF01865">
    <property type="entry name" value="PhoU_div"/>
    <property type="match status" value="1"/>
</dbReference>
<dbReference type="eggNOG" id="COG1392">
    <property type="taxonomic scope" value="Bacteria"/>
</dbReference>
<dbReference type="InterPro" id="IPR038078">
    <property type="entry name" value="PhoU-like_sf"/>
</dbReference>
<evidence type="ECO:0000313" key="3">
    <source>
        <dbReference type="Proteomes" id="UP000001933"/>
    </source>
</evidence>
<gene>
    <name evidence="2" type="ORF">SYN_02545</name>
</gene>
<dbReference type="PANTHER" id="PTHR37298:SF1">
    <property type="entry name" value="UPF0111 PROTEIN YKAA"/>
    <property type="match status" value="1"/>
</dbReference>
<dbReference type="InParanoid" id="Q2LTD0"/>
<sequence length="224" mass="26043">MSFVLIIVSSSQTRKENMMRILPREEKFFDLFEELAVKIEEGGSLFMHILDHYDQSEPNIFRLKEIEHEADVITHETYERMYRTFLTPFDREDIYALVNKMDSILDIIESCATIMLLYRIKEPAPELKEQVRILNGAITKVKEVVRALRNMKNAQTILDACVEINTAENEGDVVLRIAISRLFENGMDVVEIIKWKEIFEQIEHAIDVCEDFSNIAEGIVLKNA</sequence>
<dbReference type="KEGG" id="sat:SYN_02545"/>
<comment type="similarity">
    <text evidence="1">Belongs to the UPF0111 family.</text>
</comment>
<dbReference type="InterPro" id="IPR052912">
    <property type="entry name" value="UPF0111_domain"/>
</dbReference>
<protein>
    <submittedName>
        <fullName evidence="2">Phosphate transport regulator</fullName>
    </submittedName>
</protein>
<dbReference type="Gene3D" id="1.20.58.220">
    <property type="entry name" value="Phosphate transport system protein phou homolog 2, domain 2"/>
    <property type="match status" value="1"/>
</dbReference>
<dbReference type="InterPro" id="IPR018445">
    <property type="entry name" value="Put_Phosphate_transp_reg"/>
</dbReference>
<keyword evidence="3" id="KW-1185">Reference proteome</keyword>
<accession>Q2LTD0</accession>